<dbReference type="InterPro" id="IPR002317">
    <property type="entry name" value="Ser-tRNA-ligase_type_1"/>
</dbReference>
<dbReference type="SUPFAM" id="SSF46589">
    <property type="entry name" value="tRNA-binding arm"/>
    <property type="match status" value="1"/>
</dbReference>
<dbReference type="InterPro" id="IPR033729">
    <property type="entry name" value="SerRS_core"/>
</dbReference>
<evidence type="ECO:0000313" key="12">
    <source>
        <dbReference type="EMBL" id="KKS69651.1"/>
    </source>
</evidence>
<feature type="domain" description="Aminoacyl-transfer RNA synthetases class-II family profile" evidence="11">
    <location>
        <begin position="176"/>
        <end position="413"/>
    </location>
</feature>
<dbReference type="GO" id="GO:0004828">
    <property type="term" value="F:serine-tRNA ligase activity"/>
    <property type="evidence" value="ECO:0007669"/>
    <property type="project" value="UniProtKB-UniRule"/>
</dbReference>
<dbReference type="PRINTS" id="PR00981">
    <property type="entry name" value="TRNASYNTHSER"/>
</dbReference>
<dbReference type="EMBL" id="LCEJ01000048">
    <property type="protein sequence ID" value="KKS69651.1"/>
    <property type="molecule type" value="Genomic_DNA"/>
</dbReference>
<gene>
    <name evidence="12" type="ORF">UV41_C0048G0002</name>
</gene>
<evidence type="ECO:0000256" key="3">
    <source>
        <dbReference type="ARBA" id="ARBA00022741"/>
    </source>
</evidence>
<feature type="binding site" evidence="8">
    <location>
        <position position="289"/>
    </location>
    <ligand>
        <name>L-serine</name>
        <dbReference type="ChEBI" id="CHEBI:33384"/>
    </ligand>
</feature>
<dbReference type="CDD" id="cd00770">
    <property type="entry name" value="SerRS_core"/>
    <property type="match status" value="1"/>
</dbReference>
<feature type="site" description="Important for serine binding" evidence="8">
    <location>
        <position position="388"/>
    </location>
</feature>
<dbReference type="Pfam" id="PF02403">
    <property type="entry name" value="Seryl_tRNA_N"/>
    <property type="match status" value="1"/>
</dbReference>
<evidence type="ECO:0000256" key="2">
    <source>
        <dbReference type="ARBA" id="ARBA00022598"/>
    </source>
</evidence>
<dbReference type="Pfam" id="PF00587">
    <property type="entry name" value="tRNA-synt_2b"/>
    <property type="match status" value="1"/>
</dbReference>
<keyword evidence="2 12" id="KW-0436">Ligase</keyword>
<feature type="binding site" evidence="9">
    <location>
        <begin position="266"/>
        <end position="268"/>
    </location>
    <ligand>
        <name>ATP</name>
        <dbReference type="ChEBI" id="CHEBI:30616"/>
    </ligand>
</feature>
<dbReference type="InterPro" id="IPR002314">
    <property type="entry name" value="aa-tRNA-synt_IIb"/>
</dbReference>
<dbReference type="InterPro" id="IPR045864">
    <property type="entry name" value="aa-tRNA-synth_II/BPL/LPL"/>
</dbReference>
<evidence type="ECO:0000256" key="5">
    <source>
        <dbReference type="ARBA" id="ARBA00022917"/>
    </source>
</evidence>
<name>A0A0G1DFS3_9BACT</name>
<dbReference type="Gene3D" id="1.10.287.40">
    <property type="entry name" value="Serine-tRNA synthetase, tRNA binding domain"/>
    <property type="match status" value="1"/>
</dbReference>
<proteinExistence type="predicted"/>
<protein>
    <recommendedName>
        <fullName evidence="1 7">Serine--tRNA ligase</fullName>
        <ecNumber evidence="1 7">6.1.1.11</ecNumber>
    </recommendedName>
</protein>
<evidence type="ECO:0000256" key="10">
    <source>
        <dbReference type="SAM" id="Coils"/>
    </source>
</evidence>
<evidence type="ECO:0000256" key="7">
    <source>
        <dbReference type="NCBIfam" id="TIGR00414"/>
    </source>
</evidence>
<evidence type="ECO:0000256" key="6">
    <source>
        <dbReference type="ARBA" id="ARBA00023146"/>
    </source>
</evidence>
<dbReference type="PATRIC" id="fig|1618425.3.peg.705"/>
<keyword evidence="6" id="KW-0030">Aminoacyl-tRNA synthetase</keyword>
<dbReference type="InterPro" id="IPR042103">
    <property type="entry name" value="SerRS_1_N_sf"/>
</dbReference>
<dbReference type="Gene3D" id="3.30.930.10">
    <property type="entry name" value="Bira Bifunctional Protein, Domain 2"/>
    <property type="match status" value="1"/>
</dbReference>
<keyword evidence="4 9" id="KW-0067">ATP-binding</keyword>
<dbReference type="NCBIfam" id="TIGR00414">
    <property type="entry name" value="serS"/>
    <property type="match status" value="1"/>
</dbReference>
<keyword evidence="10" id="KW-0175">Coiled coil</keyword>
<feature type="coiled-coil region" evidence="10">
    <location>
        <begin position="44"/>
        <end position="90"/>
    </location>
</feature>
<dbReference type="EC" id="6.1.1.11" evidence="1 7"/>
<evidence type="ECO:0000259" key="11">
    <source>
        <dbReference type="PROSITE" id="PS50862"/>
    </source>
</evidence>
<organism evidence="12 13">
    <name type="scientific">Candidatus Daviesbacteria bacterium GW2011_GWA2_42_7</name>
    <dbReference type="NCBI Taxonomy" id="1618425"/>
    <lineage>
        <taxon>Bacteria</taxon>
        <taxon>Candidatus Daviesiibacteriota</taxon>
    </lineage>
</organism>
<comment type="caution">
    <text evidence="12">The sequence shown here is derived from an EMBL/GenBank/DDBJ whole genome shotgun (WGS) entry which is preliminary data.</text>
</comment>
<accession>A0A0G1DFS3</accession>
<reference evidence="12 13" key="1">
    <citation type="journal article" date="2015" name="Nature">
        <title>rRNA introns, odd ribosomes, and small enigmatic genomes across a large radiation of phyla.</title>
        <authorList>
            <person name="Brown C.T."/>
            <person name="Hug L.A."/>
            <person name="Thomas B.C."/>
            <person name="Sharon I."/>
            <person name="Castelle C.J."/>
            <person name="Singh A."/>
            <person name="Wilkins M.J."/>
            <person name="Williams K.H."/>
            <person name="Banfield J.F."/>
        </authorList>
    </citation>
    <scope>NUCLEOTIDE SEQUENCE [LARGE SCALE GENOMIC DNA]</scope>
</reference>
<dbReference type="GO" id="GO:0006434">
    <property type="term" value="P:seryl-tRNA aminoacylation"/>
    <property type="evidence" value="ECO:0007669"/>
    <property type="project" value="UniProtKB-UniRule"/>
</dbReference>
<dbReference type="GO" id="GO:0005737">
    <property type="term" value="C:cytoplasm"/>
    <property type="evidence" value="ECO:0007669"/>
    <property type="project" value="UniProtKB-UniRule"/>
</dbReference>
<dbReference type="GO" id="GO:0005524">
    <property type="term" value="F:ATP binding"/>
    <property type="evidence" value="ECO:0007669"/>
    <property type="project" value="UniProtKB-KW"/>
</dbReference>
<sequence>MLDINFIRENQDKVRQMLVIRHADINLDKILDLDGRRRVLILGVDQLRQQRNEAAKNRDIEKGKQIKEELDTKENELKGVESELNDLLLRVPNIPLDDVPVGKDDTENKVLRKWGEPKKLDFQPKDHVELGELLDIIDIERAGKVVGSRFAYLKNEAAILQFALINFAFETLRDEKILNDIAAKVDPTIKVSSFIPVVPPVMIRPDVYTRMGRLDPTVIEERYYLPKDDLYLVGSAEHTLGPLHMDETIEEKSLPIRYVGYSTAFRREAGAYGKDVRGILRVHQFDKVEMETFTLPEDSRKEQDFIVAIQEHLMQSLGVPYQVIIICTGDMTNPDARQIDIESWIPSQDRYRETHTSDLMTDYQSRRLNTKVKRSDGKTEFVHMNDATAFAIGRTLIAILENFQQKDGSVIIPEALRKYTGFSEIKPKKPLS</sequence>
<dbReference type="InterPro" id="IPR010978">
    <property type="entry name" value="tRNA-bd_arm"/>
</dbReference>
<dbReference type="PANTHER" id="PTHR11778">
    <property type="entry name" value="SERYL-TRNA SYNTHETASE"/>
    <property type="match status" value="1"/>
</dbReference>
<dbReference type="Proteomes" id="UP000034785">
    <property type="component" value="Unassembled WGS sequence"/>
</dbReference>
<evidence type="ECO:0000256" key="8">
    <source>
        <dbReference type="PIRSR" id="PIRSR001529-1"/>
    </source>
</evidence>
<evidence type="ECO:0000256" key="4">
    <source>
        <dbReference type="ARBA" id="ARBA00022840"/>
    </source>
</evidence>
<keyword evidence="5" id="KW-0648">Protein biosynthesis</keyword>
<evidence type="ECO:0000256" key="9">
    <source>
        <dbReference type="PIRSR" id="PIRSR001529-2"/>
    </source>
</evidence>
<evidence type="ECO:0000256" key="1">
    <source>
        <dbReference type="ARBA" id="ARBA00012840"/>
    </source>
</evidence>
<feature type="binding site" evidence="9">
    <location>
        <begin position="282"/>
        <end position="285"/>
    </location>
    <ligand>
        <name>ATP</name>
        <dbReference type="ChEBI" id="CHEBI:30616"/>
    </ligand>
</feature>
<dbReference type="AlphaFoldDB" id="A0A0G1DFS3"/>
<keyword evidence="3" id="KW-0547">Nucleotide-binding</keyword>
<dbReference type="SUPFAM" id="SSF55681">
    <property type="entry name" value="Class II aaRS and biotin synthetases"/>
    <property type="match status" value="1"/>
</dbReference>
<dbReference type="InterPro" id="IPR006195">
    <property type="entry name" value="aa-tRNA-synth_II"/>
</dbReference>
<feature type="binding site" evidence="8">
    <location>
        <position position="266"/>
    </location>
    <ligand>
        <name>L-serine</name>
        <dbReference type="ChEBI" id="CHEBI:33384"/>
    </ligand>
</feature>
<dbReference type="PROSITE" id="PS50862">
    <property type="entry name" value="AA_TRNA_LIGASE_II"/>
    <property type="match status" value="1"/>
</dbReference>
<dbReference type="PIRSF" id="PIRSF001529">
    <property type="entry name" value="Ser-tRNA-synth_IIa"/>
    <property type="match status" value="1"/>
</dbReference>
<evidence type="ECO:0000313" key="13">
    <source>
        <dbReference type="Proteomes" id="UP000034785"/>
    </source>
</evidence>
<dbReference type="InterPro" id="IPR015866">
    <property type="entry name" value="Ser-tRNA-synth_1_N"/>
</dbReference>